<dbReference type="Proteomes" id="UP000727407">
    <property type="component" value="Unassembled WGS sequence"/>
</dbReference>
<gene>
    <name evidence="2" type="ORF">DAT39_004348</name>
</gene>
<proteinExistence type="predicted"/>
<feature type="region of interest" description="Disordered" evidence="1">
    <location>
        <begin position="27"/>
        <end position="67"/>
    </location>
</feature>
<name>A0A8J4XFV6_CLAMG</name>
<feature type="compositionally biased region" description="Polar residues" evidence="1">
    <location>
        <begin position="35"/>
        <end position="44"/>
    </location>
</feature>
<comment type="caution">
    <text evidence="2">The sequence shown here is derived from an EMBL/GenBank/DDBJ whole genome shotgun (WGS) entry which is preliminary data.</text>
</comment>
<accession>A0A8J4XFV6</accession>
<evidence type="ECO:0000256" key="1">
    <source>
        <dbReference type="SAM" id="MobiDB-lite"/>
    </source>
</evidence>
<organism evidence="2 3">
    <name type="scientific">Clarias magur</name>
    <name type="common">Asian catfish</name>
    <name type="synonym">Macropteronotus magur</name>
    <dbReference type="NCBI Taxonomy" id="1594786"/>
    <lineage>
        <taxon>Eukaryota</taxon>
        <taxon>Metazoa</taxon>
        <taxon>Chordata</taxon>
        <taxon>Craniata</taxon>
        <taxon>Vertebrata</taxon>
        <taxon>Euteleostomi</taxon>
        <taxon>Actinopterygii</taxon>
        <taxon>Neopterygii</taxon>
        <taxon>Teleostei</taxon>
        <taxon>Ostariophysi</taxon>
        <taxon>Siluriformes</taxon>
        <taxon>Clariidae</taxon>
        <taxon>Clarias</taxon>
    </lineage>
</organism>
<evidence type="ECO:0000313" key="2">
    <source>
        <dbReference type="EMBL" id="KAF5905970.1"/>
    </source>
</evidence>
<dbReference type="AlphaFoldDB" id="A0A8J4XFV6"/>
<reference evidence="2" key="1">
    <citation type="submission" date="2020-07" db="EMBL/GenBank/DDBJ databases">
        <title>Clarias magur genome sequencing, assembly and annotation.</title>
        <authorList>
            <person name="Kushwaha B."/>
            <person name="Kumar R."/>
            <person name="Das P."/>
            <person name="Joshi C.G."/>
            <person name="Kumar D."/>
            <person name="Nagpure N.S."/>
            <person name="Pandey M."/>
            <person name="Agarwal S."/>
            <person name="Srivastava S."/>
            <person name="Singh M."/>
            <person name="Sahoo L."/>
            <person name="Jayasankar P."/>
            <person name="Meher P.K."/>
            <person name="Koringa P.G."/>
            <person name="Iquebal M.A."/>
            <person name="Das S.P."/>
            <person name="Bit A."/>
            <person name="Patnaik S."/>
            <person name="Patel N."/>
            <person name="Shah T.M."/>
            <person name="Hinsu A."/>
            <person name="Jena J.K."/>
        </authorList>
    </citation>
    <scope>NUCLEOTIDE SEQUENCE</scope>
    <source>
        <strain evidence="2">CIFAMagur01</strain>
        <tissue evidence="2">Testis</tissue>
    </source>
</reference>
<sequence>MSKARLSTDGIYRAFIHRVCSARLHRTSTRPRLTPMSSRTNARLCQNHARNRHSGTSKTTQRSSKQARLYKRSLALEHYSRVQRSDYITASCTTAIRYDHIFQTVDRRRTEDGLFVSGSSL</sequence>
<dbReference type="EMBL" id="QNUK01000038">
    <property type="protein sequence ID" value="KAF5905970.1"/>
    <property type="molecule type" value="Genomic_DNA"/>
</dbReference>
<keyword evidence="3" id="KW-1185">Reference proteome</keyword>
<feature type="compositionally biased region" description="Polar residues" evidence="1">
    <location>
        <begin position="56"/>
        <end position="66"/>
    </location>
</feature>
<evidence type="ECO:0000313" key="3">
    <source>
        <dbReference type="Proteomes" id="UP000727407"/>
    </source>
</evidence>
<protein>
    <submittedName>
        <fullName evidence="2">Uncharacterized protein</fullName>
    </submittedName>
</protein>